<dbReference type="EMBL" id="CAKOFQ010006851">
    <property type="protein sequence ID" value="CAH1976763.1"/>
    <property type="molecule type" value="Genomic_DNA"/>
</dbReference>
<gene>
    <name evidence="2" type="ORF">ACAOBT_LOCUS12310</name>
</gene>
<keyword evidence="3" id="KW-1185">Reference proteome</keyword>
<feature type="region of interest" description="Disordered" evidence="1">
    <location>
        <begin position="246"/>
        <end position="269"/>
    </location>
</feature>
<name>A0A9P0KP21_ACAOB</name>
<feature type="region of interest" description="Disordered" evidence="1">
    <location>
        <begin position="462"/>
        <end position="481"/>
    </location>
</feature>
<feature type="region of interest" description="Disordered" evidence="1">
    <location>
        <begin position="283"/>
        <end position="383"/>
    </location>
</feature>
<feature type="compositionally biased region" description="Basic and acidic residues" evidence="1">
    <location>
        <begin position="194"/>
        <end position="206"/>
    </location>
</feature>
<proteinExistence type="predicted"/>
<evidence type="ECO:0000313" key="2">
    <source>
        <dbReference type="EMBL" id="CAH1976763.1"/>
    </source>
</evidence>
<dbReference type="AlphaFoldDB" id="A0A9P0KP21"/>
<feature type="compositionally biased region" description="Low complexity" evidence="1">
    <location>
        <begin position="343"/>
        <end position="357"/>
    </location>
</feature>
<feature type="compositionally biased region" description="Basic and acidic residues" evidence="1">
    <location>
        <begin position="255"/>
        <end position="264"/>
    </location>
</feature>
<sequence>MSTLNRIASFLKPSDKKPAAHKLIKPLDRDTLRNIEISNPIPQTVPGDDKPHKAVVMRAQSMRVNKAAPKPNIQTFGSMRQPAGYKRPLSIPFGARPKSPPPPRPNESNEKDNTKTETSQYDDCLNKVSPGSCSSSDNIYAVIEESPKTPFSPAEECCKSGSSESMGLLGEIVSEIENRTSDSIYSTSTLARKKKEEAEAKLDENVSKSYSSNRYENTSVFQGGEYSDMSGNVKSSASSTYSGYILPSAVKGPTAKRDTKDEKSTATLSTFKSDVIKPIALTVTTMPSSKETIPKTTPPSFTNKVDASPSRVNKSKTSSSPNSNKVLGKPTATKPAVANINSKRPLPARPTTPATKLNRSTTNSPDLVTSCNTNTTKQPDVLGNSTVLKKPAIATVKPVTSNLSKPSLKPTAKFGSGAASDKKTGMVNHKGQVANKQNVSNSEVGKTTSEIQEPSKSYVNSLAQRYDNKNNSSDIKIKAKT</sequence>
<dbReference type="OrthoDB" id="5951731at2759"/>
<accession>A0A9P0KP21</accession>
<feature type="compositionally biased region" description="Polar residues" evidence="1">
    <location>
        <begin position="358"/>
        <end position="383"/>
    </location>
</feature>
<feature type="compositionally biased region" description="Polar residues" evidence="1">
    <location>
        <begin position="462"/>
        <end position="474"/>
    </location>
</feature>
<organism evidence="2 3">
    <name type="scientific">Acanthoscelides obtectus</name>
    <name type="common">Bean weevil</name>
    <name type="synonym">Bruchus obtectus</name>
    <dbReference type="NCBI Taxonomy" id="200917"/>
    <lineage>
        <taxon>Eukaryota</taxon>
        <taxon>Metazoa</taxon>
        <taxon>Ecdysozoa</taxon>
        <taxon>Arthropoda</taxon>
        <taxon>Hexapoda</taxon>
        <taxon>Insecta</taxon>
        <taxon>Pterygota</taxon>
        <taxon>Neoptera</taxon>
        <taxon>Endopterygota</taxon>
        <taxon>Coleoptera</taxon>
        <taxon>Polyphaga</taxon>
        <taxon>Cucujiformia</taxon>
        <taxon>Chrysomeloidea</taxon>
        <taxon>Chrysomelidae</taxon>
        <taxon>Bruchinae</taxon>
        <taxon>Bruchini</taxon>
        <taxon>Acanthoscelides</taxon>
    </lineage>
</organism>
<feature type="compositionally biased region" description="Low complexity" evidence="1">
    <location>
        <begin position="315"/>
        <end position="325"/>
    </location>
</feature>
<comment type="caution">
    <text evidence="2">The sequence shown here is derived from an EMBL/GenBank/DDBJ whole genome shotgun (WGS) entry which is preliminary data.</text>
</comment>
<feature type="compositionally biased region" description="Polar residues" evidence="1">
    <location>
        <begin position="283"/>
        <end position="305"/>
    </location>
</feature>
<evidence type="ECO:0000256" key="1">
    <source>
        <dbReference type="SAM" id="MobiDB-lite"/>
    </source>
</evidence>
<evidence type="ECO:0000313" key="3">
    <source>
        <dbReference type="Proteomes" id="UP001152888"/>
    </source>
</evidence>
<reference evidence="2" key="1">
    <citation type="submission" date="2022-03" db="EMBL/GenBank/DDBJ databases">
        <authorList>
            <person name="Sayadi A."/>
        </authorList>
    </citation>
    <scope>NUCLEOTIDE SEQUENCE</scope>
</reference>
<protein>
    <submittedName>
        <fullName evidence="2">Uncharacterized protein</fullName>
    </submittedName>
</protein>
<feature type="compositionally biased region" description="Polar residues" evidence="1">
    <location>
        <begin position="434"/>
        <end position="456"/>
    </location>
</feature>
<feature type="region of interest" description="Disordered" evidence="1">
    <location>
        <begin position="401"/>
        <end position="456"/>
    </location>
</feature>
<feature type="region of interest" description="Disordered" evidence="1">
    <location>
        <begin position="61"/>
        <end position="134"/>
    </location>
</feature>
<dbReference type="Proteomes" id="UP001152888">
    <property type="component" value="Unassembled WGS sequence"/>
</dbReference>
<feature type="region of interest" description="Disordered" evidence="1">
    <location>
        <begin position="188"/>
        <end position="209"/>
    </location>
</feature>